<dbReference type="InterPro" id="IPR003148">
    <property type="entry name" value="RCK_N"/>
</dbReference>
<protein>
    <submittedName>
        <fullName evidence="4">NAD-binding protein</fullName>
    </submittedName>
</protein>
<dbReference type="PANTHER" id="PTHR43833">
    <property type="entry name" value="POTASSIUM CHANNEL PROTEIN 2-RELATED-RELATED"/>
    <property type="match status" value="1"/>
</dbReference>
<organism evidence="4 5">
    <name type="scientific">Limnothrix redekei LRLZ20PSL1</name>
    <dbReference type="NCBI Taxonomy" id="3112953"/>
    <lineage>
        <taxon>Bacteria</taxon>
        <taxon>Bacillati</taxon>
        <taxon>Cyanobacteriota</taxon>
        <taxon>Cyanophyceae</taxon>
        <taxon>Pseudanabaenales</taxon>
        <taxon>Pseudanabaenaceae</taxon>
        <taxon>Limnothrix</taxon>
    </lineage>
</organism>
<gene>
    <name evidence="4" type="ORF">VPK24_02555</name>
</gene>
<keyword evidence="1" id="KW-1133">Transmembrane helix</keyword>
<evidence type="ECO:0000313" key="4">
    <source>
        <dbReference type="EMBL" id="MFG3816504.1"/>
    </source>
</evidence>
<dbReference type="InterPro" id="IPR036291">
    <property type="entry name" value="NAD(P)-bd_dom_sf"/>
</dbReference>
<dbReference type="PROSITE" id="PS51202">
    <property type="entry name" value="RCK_C"/>
    <property type="match status" value="1"/>
</dbReference>
<name>A0ABW7C8Q7_9CYAN</name>
<comment type="caution">
    <text evidence="4">The sequence shown here is derived from an EMBL/GenBank/DDBJ whole genome shotgun (WGS) entry which is preliminary data.</text>
</comment>
<dbReference type="Pfam" id="PF02254">
    <property type="entry name" value="TrkA_N"/>
    <property type="match status" value="2"/>
</dbReference>
<dbReference type="PROSITE" id="PS51201">
    <property type="entry name" value="RCK_N"/>
    <property type="match status" value="1"/>
</dbReference>
<feature type="transmembrane region" description="Helical" evidence="1">
    <location>
        <begin position="338"/>
        <end position="361"/>
    </location>
</feature>
<feature type="domain" description="RCK N-terminal" evidence="2">
    <location>
        <begin position="11"/>
        <end position="131"/>
    </location>
</feature>
<accession>A0ABW7C8Q7</accession>
<evidence type="ECO:0000259" key="2">
    <source>
        <dbReference type="PROSITE" id="PS51201"/>
    </source>
</evidence>
<evidence type="ECO:0000313" key="5">
    <source>
        <dbReference type="Proteomes" id="UP001604335"/>
    </source>
</evidence>
<dbReference type="Gene3D" id="3.40.50.720">
    <property type="entry name" value="NAD(P)-binding Rossmann-like Domain"/>
    <property type="match status" value="2"/>
</dbReference>
<feature type="domain" description="RCK C-terminal" evidence="3">
    <location>
        <begin position="515"/>
        <end position="603"/>
    </location>
</feature>
<proteinExistence type="predicted"/>
<feature type="transmembrane region" description="Helical" evidence="1">
    <location>
        <begin position="276"/>
        <end position="301"/>
    </location>
</feature>
<dbReference type="Proteomes" id="UP001604335">
    <property type="component" value="Unassembled WGS sequence"/>
</dbReference>
<dbReference type="EMBL" id="JAZAQF010000012">
    <property type="protein sequence ID" value="MFG3816504.1"/>
    <property type="molecule type" value="Genomic_DNA"/>
</dbReference>
<keyword evidence="1" id="KW-0472">Membrane</keyword>
<dbReference type="InterPro" id="IPR050721">
    <property type="entry name" value="Trk_Ktr_HKT_K-transport"/>
</dbReference>
<dbReference type="SUPFAM" id="SSF51735">
    <property type="entry name" value="NAD(P)-binding Rossmann-fold domains"/>
    <property type="match status" value="2"/>
</dbReference>
<reference evidence="5" key="1">
    <citation type="journal article" date="2024" name="Algal Res.">
        <title>Biochemical, toxicological and genomic investigation of a high-biomass producing Limnothrix strain isolated from Italian shallow drinking water reservoir.</title>
        <authorList>
            <person name="Simonazzi M."/>
            <person name="Shishido T.K."/>
            <person name="Delbaje E."/>
            <person name="Wahlsten M."/>
            <person name="Fewer D.P."/>
            <person name="Sivonen K."/>
            <person name="Pezzolesi L."/>
            <person name="Pistocchi R."/>
        </authorList>
    </citation>
    <scope>NUCLEOTIDE SEQUENCE [LARGE SCALE GENOMIC DNA]</scope>
    <source>
        <strain evidence="5">LRLZ20PSL1</strain>
    </source>
</reference>
<evidence type="ECO:0000259" key="3">
    <source>
        <dbReference type="PROSITE" id="PS51202"/>
    </source>
</evidence>
<evidence type="ECO:0000256" key="1">
    <source>
        <dbReference type="SAM" id="Phobius"/>
    </source>
</evidence>
<dbReference type="PANTHER" id="PTHR43833:SF11">
    <property type="entry name" value="VOLTAGE-GATED POTASSIUM CHANNEL KCH"/>
    <property type="match status" value="1"/>
</dbReference>
<keyword evidence="5" id="KW-1185">Reference proteome</keyword>
<dbReference type="RefSeq" id="WP_393010442.1">
    <property type="nucleotide sequence ID" value="NZ_JAZAQF010000012.1"/>
</dbReference>
<dbReference type="InterPro" id="IPR006037">
    <property type="entry name" value="RCK_C"/>
</dbReference>
<keyword evidence="1" id="KW-0812">Transmembrane</keyword>
<sequence>MQNSQMQTVLSDGFLVCGLGNLGQHCVAALANFGVRVRAIERTIPSGWDVPDLPAMLEQVIEGDFCRSCILQQAGIADCRAILLLAGDDRINLKAALAARLLNPAVRLVVRSNRPHLNDLLARQFGNFVAFEPSRLSAMAFALAALQDQTIGAFEINGVAYRVRQRSLQADDPWLGDIPANLNNRSRLILGHWTGPLPLPPDPLLYGSGTMEPLRPGDWVAYVEMRRGGRWHEWEATATFHPSRPMLTTTPRSTPRWQLLQSLQQATRSLLHRSRLLQIALIYAGAVLGLLLLGTVILRHYSPYRDWFDAFCNTALLLLGGYADLFGDPAQASAVPRWLRLFGFSLTVVGTGLVGVLYALLTERLLSLRLRFSPSRPRLPDKDHVLVVGMGQVGQQIARLLLQSGQSVAGLTRQGLDDNTLGDLPLMVGKLPDTLDRVELERAKSIVFATDDEIANLEMALMVRQASLSTGLVIRTFDRAFSDTLVGLLPDAQVLCAYALAAEAFAGAAFGENILSLYRWGRTTMLVAEYRIETGDTLVGLLLAEFACGYGAVPLLHERVGRKVLADGELDFPRLDRHLRSGDRLVVLASIEGLRRIERGELAPRSWCVRLHSASPQADFEGANAIARITGCSLAHARSLFQRLPTLVEAGEPPMVCAMYEYQARSLVASLRQRLVDAEALCWATDLG</sequence>